<name>A0A4Y2WTX4_ARAVE</name>
<reference evidence="1 2" key="1">
    <citation type="journal article" date="2019" name="Sci. Rep.">
        <title>Orb-weaving spider Araneus ventricosus genome elucidates the spidroin gene catalogue.</title>
        <authorList>
            <person name="Kono N."/>
            <person name="Nakamura H."/>
            <person name="Ohtoshi R."/>
            <person name="Moran D.A.P."/>
            <person name="Shinohara A."/>
            <person name="Yoshida Y."/>
            <person name="Fujiwara M."/>
            <person name="Mori M."/>
            <person name="Tomita M."/>
            <person name="Arakawa K."/>
        </authorList>
    </citation>
    <scope>NUCLEOTIDE SEQUENCE [LARGE SCALE GENOMIC DNA]</scope>
</reference>
<sequence>MYAQGLVPMVAAPPLPNSHACMALVAGYSGQEAFDTTTTDLIDVEKQRRPAMTKTSGMVQWMENMIFFNHSDHCMGVGNICWQCCFYHLPLTKLSQIVFKMDSSLMNLRAQRRKACKGIITGNET</sequence>
<organism evidence="1 2">
    <name type="scientific">Araneus ventricosus</name>
    <name type="common">Orbweaver spider</name>
    <name type="synonym">Epeira ventricosa</name>
    <dbReference type="NCBI Taxonomy" id="182803"/>
    <lineage>
        <taxon>Eukaryota</taxon>
        <taxon>Metazoa</taxon>
        <taxon>Ecdysozoa</taxon>
        <taxon>Arthropoda</taxon>
        <taxon>Chelicerata</taxon>
        <taxon>Arachnida</taxon>
        <taxon>Araneae</taxon>
        <taxon>Araneomorphae</taxon>
        <taxon>Entelegynae</taxon>
        <taxon>Araneoidea</taxon>
        <taxon>Araneidae</taxon>
        <taxon>Araneus</taxon>
    </lineage>
</organism>
<keyword evidence="2" id="KW-1185">Reference proteome</keyword>
<dbReference type="EMBL" id="BGPR01065925">
    <property type="protein sequence ID" value="GBO40649.1"/>
    <property type="molecule type" value="Genomic_DNA"/>
</dbReference>
<dbReference type="AlphaFoldDB" id="A0A4Y2WTX4"/>
<dbReference type="Proteomes" id="UP000499080">
    <property type="component" value="Unassembled WGS sequence"/>
</dbReference>
<accession>A0A4Y2WTX4</accession>
<gene>
    <name evidence="1" type="ORF">AVEN_18482_1</name>
</gene>
<comment type="caution">
    <text evidence="1">The sequence shown here is derived from an EMBL/GenBank/DDBJ whole genome shotgun (WGS) entry which is preliminary data.</text>
</comment>
<protein>
    <submittedName>
        <fullName evidence="1">Uncharacterized protein</fullName>
    </submittedName>
</protein>
<evidence type="ECO:0000313" key="2">
    <source>
        <dbReference type="Proteomes" id="UP000499080"/>
    </source>
</evidence>
<proteinExistence type="predicted"/>
<evidence type="ECO:0000313" key="1">
    <source>
        <dbReference type="EMBL" id="GBO40649.1"/>
    </source>
</evidence>